<sequence length="275" mass="30189">MKVEHIQSLQNPFVKRLKELQTKKGREAAGRFLIEGEHLVEEALLSNMEVVTLLFDEGKGLPATVMRALEAFSDPVKCISTTDVVLSKLSETKTPQGIVAEVKMRSNDWDTEWKKVVKYDFLILILDELQDPGNVGTIMRTAEAAGVDAVLMGRGSVDLYNGKVLRSTMGSFFRMPVFTCDVKAVSEEIKMAGGRILVTALGQQSREYDEPVYSGKVAIVIGNEARGVSDSVLSQADELIHIPIYGRTESLNAAVATGVMLYEAVRQRKADCGCD</sequence>
<dbReference type="GO" id="GO:0005737">
    <property type="term" value="C:cytoplasm"/>
    <property type="evidence" value="ECO:0007669"/>
    <property type="project" value="UniProtKB-ARBA"/>
</dbReference>
<dbReference type="CDD" id="cd18095">
    <property type="entry name" value="SpoU-like_rRNA-MTase"/>
    <property type="match status" value="1"/>
</dbReference>
<name>A0A075R2L1_BRELA</name>
<dbReference type="SUPFAM" id="SSF75217">
    <property type="entry name" value="alpha/beta knot"/>
    <property type="match status" value="1"/>
</dbReference>
<evidence type="ECO:0000256" key="2">
    <source>
        <dbReference type="ARBA" id="ARBA00022603"/>
    </source>
</evidence>
<dbReference type="SUPFAM" id="SSF55315">
    <property type="entry name" value="L30e-like"/>
    <property type="match status" value="1"/>
</dbReference>
<evidence type="ECO:0000313" key="5">
    <source>
        <dbReference type="EMBL" id="AIG25448.1"/>
    </source>
</evidence>
<gene>
    <name evidence="5" type="ORF">BRLA_c011080</name>
</gene>
<comment type="similarity">
    <text evidence="1">Belongs to the class IV-like SAM-binding methyltransferase superfamily. RNA methyltransferase TrmH family.</text>
</comment>
<organism evidence="5 6">
    <name type="scientific">Brevibacillus laterosporus LMG 15441</name>
    <dbReference type="NCBI Taxonomy" id="1042163"/>
    <lineage>
        <taxon>Bacteria</taxon>
        <taxon>Bacillati</taxon>
        <taxon>Bacillota</taxon>
        <taxon>Bacilli</taxon>
        <taxon>Bacillales</taxon>
        <taxon>Paenibacillaceae</taxon>
        <taxon>Brevibacillus</taxon>
    </lineage>
</organism>
<dbReference type="Gene3D" id="3.40.1280.10">
    <property type="match status" value="1"/>
</dbReference>
<dbReference type="RefSeq" id="WP_003335015.1">
    <property type="nucleotide sequence ID" value="NZ_CP007806.1"/>
</dbReference>
<dbReference type="InterPro" id="IPR029026">
    <property type="entry name" value="tRNA_m1G_MTases_N"/>
</dbReference>
<keyword evidence="3 5" id="KW-0808">Transferase</keyword>
<evidence type="ECO:0000256" key="3">
    <source>
        <dbReference type="ARBA" id="ARBA00022679"/>
    </source>
</evidence>
<dbReference type="SMART" id="SM00967">
    <property type="entry name" value="SpoU_sub_bind"/>
    <property type="match status" value="1"/>
</dbReference>
<dbReference type="InterPro" id="IPR053888">
    <property type="entry name" value="MRM3-like_sub_bind"/>
</dbReference>
<dbReference type="InterPro" id="IPR029028">
    <property type="entry name" value="Alpha/beta_knot_MTases"/>
</dbReference>
<keyword evidence="2 5" id="KW-0489">Methyltransferase</keyword>
<reference evidence="5 6" key="1">
    <citation type="journal article" date="2011" name="J. Bacteriol.">
        <title>Genome sequence of Brevibacillus laterosporus LMG 15441, a pathogen of invertebrates.</title>
        <authorList>
            <person name="Djukic M."/>
            <person name="Poehlein A."/>
            <person name="Thurmer A."/>
            <person name="Daniel R."/>
        </authorList>
    </citation>
    <scope>NUCLEOTIDE SEQUENCE [LARGE SCALE GENOMIC DNA]</scope>
    <source>
        <strain evidence="5 6">LMG 15441</strain>
    </source>
</reference>
<dbReference type="EMBL" id="CP007806">
    <property type="protein sequence ID" value="AIG25448.1"/>
    <property type="molecule type" value="Genomic_DNA"/>
</dbReference>
<dbReference type="Gene3D" id="3.30.1330.30">
    <property type="match status" value="1"/>
</dbReference>
<dbReference type="EC" id="2.1.1.208" evidence="5"/>
<dbReference type="GO" id="GO:0008173">
    <property type="term" value="F:RNA methyltransferase activity"/>
    <property type="evidence" value="ECO:0007669"/>
    <property type="project" value="InterPro"/>
</dbReference>
<dbReference type="KEGG" id="blr:BRLA_c011080"/>
<dbReference type="AlphaFoldDB" id="A0A075R2L1"/>
<dbReference type="InterPro" id="IPR029064">
    <property type="entry name" value="Ribosomal_eL30-like_sf"/>
</dbReference>
<dbReference type="Pfam" id="PF22435">
    <property type="entry name" value="MRM3-like_sub_bind"/>
    <property type="match status" value="1"/>
</dbReference>
<dbReference type="Pfam" id="PF00588">
    <property type="entry name" value="SpoU_methylase"/>
    <property type="match status" value="1"/>
</dbReference>
<accession>A0A075R2L1</accession>
<dbReference type="eggNOG" id="COG0566">
    <property type="taxonomic scope" value="Bacteria"/>
</dbReference>
<dbReference type="Proteomes" id="UP000005850">
    <property type="component" value="Chromosome"/>
</dbReference>
<keyword evidence="6" id="KW-1185">Reference proteome</keyword>
<dbReference type="InterPro" id="IPR001537">
    <property type="entry name" value="SpoU_MeTrfase"/>
</dbReference>
<feature type="domain" description="RNA 2-O ribose methyltransferase substrate binding" evidence="4">
    <location>
        <begin position="33"/>
        <end position="108"/>
    </location>
</feature>
<protein>
    <submittedName>
        <fullName evidence="5">23S rRNA (Uridine(2479)-2'-O)-methyltransferase</fullName>
        <ecNumber evidence="5">2.1.1.208</ecNumber>
    </submittedName>
</protein>
<evidence type="ECO:0000256" key="1">
    <source>
        <dbReference type="ARBA" id="ARBA00007228"/>
    </source>
</evidence>
<dbReference type="STRING" id="1042163.BRLA_c011080"/>
<dbReference type="PANTHER" id="PTHR43191">
    <property type="entry name" value="RRNA METHYLTRANSFERASE 3"/>
    <property type="match status" value="1"/>
</dbReference>
<dbReference type="GO" id="GO:0003723">
    <property type="term" value="F:RNA binding"/>
    <property type="evidence" value="ECO:0007669"/>
    <property type="project" value="InterPro"/>
</dbReference>
<evidence type="ECO:0000259" key="4">
    <source>
        <dbReference type="SMART" id="SM00967"/>
    </source>
</evidence>
<dbReference type="InterPro" id="IPR051259">
    <property type="entry name" value="rRNA_Methyltransferase"/>
</dbReference>
<dbReference type="PANTHER" id="PTHR43191:SF2">
    <property type="entry name" value="RRNA METHYLTRANSFERASE 3, MITOCHONDRIAL"/>
    <property type="match status" value="1"/>
</dbReference>
<dbReference type="InterPro" id="IPR013123">
    <property type="entry name" value="SpoU_subst-bd"/>
</dbReference>
<dbReference type="GO" id="GO:0006396">
    <property type="term" value="P:RNA processing"/>
    <property type="evidence" value="ECO:0007669"/>
    <property type="project" value="InterPro"/>
</dbReference>
<dbReference type="GO" id="GO:0032259">
    <property type="term" value="P:methylation"/>
    <property type="evidence" value="ECO:0007669"/>
    <property type="project" value="UniProtKB-KW"/>
</dbReference>
<evidence type="ECO:0000313" key="6">
    <source>
        <dbReference type="Proteomes" id="UP000005850"/>
    </source>
</evidence>
<dbReference type="HOGENOM" id="CLU_021322_3_2_9"/>
<proteinExistence type="inferred from homology"/>